<organism evidence="1 2">
    <name type="scientific">Scytalidium lignicola</name>
    <name type="common">Hyphomycete</name>
    <dbReference type="NCBI Taxonomy" id="5539"/>
    <lineage>
        <taxon>Eukaryota</taxon>
        <taxon>Fungi</taxon>
        <taxon>Dikarya</taxon>
        <taxon>Ascomycota</taxon>
        <taxon>Pezizomycotina</taxon>
        <taxon>Leotiomycetes</taxon>
        <taxon>Leotiomycetes incertae sedis</taxon>
        <taxon>Scytalidium</taxon>
    </lineage>
</organism>
<accession>A0A3E2HCR2</accession>
<dbReference type="AlphaFoldDB" id="A0A3E2HCR2"/>
<gene>
    <name evidence="1" type="ORF">B7463_g5133</name>
</gene>
<comment type="caution">
    <text evidence="1">The sequence shown here is derived from an EMBL/GenBank/DDBJ whole genome shotgun (WGS) entry which is preliminary data.</text>
</comment>
<sequence>MSCRPQRPAQKQLMEALKASAATDLKRQYQQRDKAIDAIISYCTVEEGCTMPLKSSGLTQQPHVSSSLDLPLKSLLHTAIMSLFVKNQKERPRRYFICVRIVMSLPPDNLCIEELVHEFYTSGDLTKHFK</sequence>
<evidence type="ECO:0000313" key="2">
    <source>
        <dbReference type="Proteomes" id="UP000258309"/>
    </source>
</evidence>
<reference evidence="1 2" key="1">
    <citation type="submission" date="2018-05" db="EMBL/GenBank/DDBJ databases">
        <title>Draft genome sequence of Scytalidium lignicola DSM 105466, a ubiquitous saprotrophic fungus.</title>
        <authorList>
            <person name="Buettner E."/>
            <person name="Gebauer A.M."/>
            <person name="Hofrichter M."/>
            <person name="Liers C."/>
            <person name="Kellner H."/>
        </authorList>
    </citation>
    <scope>NUCLEOTIDE SEQUENCE [LARGE SCALE GENOMIC DNA]</scope>
    <source>
        <strain evidence="1 2">DSM 105466</strain>
    </source>
</reference>
<dbReference type="STRING" id="5539.A0A3E2HCR2"/>
<keyword evidence="2" id="KW-1185">Reference proteome</keyword>
<proteinExistence type="predicted"/>
<feature type="non-terminal residue" evidence="1">
    <location>
        <position position="130"/>
    </location>
</feature>
<dbReference type="Proteomes" id="UP000258309">
    <property type="component" value="Unassembled WGS sequence"/>
</dbReference>
<feature type="non-terminal residue" evidence="1">
    <location>
        <position position="1"/>
    </location>
</feature>
<dbReference type="OrthoDB" id="3562345at2759"/>
<name>A0A3E2HCR2_SCYLI</name>
<protein>
    <submittedName>
        <fullName evidence="1">Uncharacterized protein</fullName>
    </submittedName>
</protein>
<evidence type="ECO:0000313" key="1">
    <source>
        <dbReference type="EMBL" id="RFU31196.1"/>
    </source>
</evidence>
<dbReference type="EMBL" id="NCSJ02000081">
    <property type="protein sequence ID" value="RFU31196.1"/>
    <property type="molecule type" value="Genomic_DNA"/>
</dbReference>